<dbReference type="AlphaFoldDB" id="A0A0F9L302"/>
<accession>A0A0F9L302</accession>
<name>A0A0F9L302_9ZZZZ</name>
<protein>
    <submittedName>
        <fullName evidence="1">Uncharacterized protein</fullName>
    </submittedName>
</protein>
<comment type="caution">
    <text evidence="1">The sequence shown here is derived from an EMBL/GenBank/DDBJ whole genome shotgun (WGS) entry which is preliminary data.</text>
</comment>
<reference evidence="1" key="1">
    <citation type="journal article" date="2015" name="Nature">
        <title>Complex archaea that bridge the gap between prokaryotes and eukaryotes.</title>
        <authorList>
            <person name="Spang A."/>
            <person name="Saw J.H."/>
            <person name="Jorgensen S.L."/>
            <person name="Zaremba-Niedzwiedzka K."/>
            <person name="Martijn J."/>
            <person name="Lind A.E."/>
            <person name="van Eijk R."/>
            <person name="Schleper C."/>
            <person name="Guy L."/>
            <person name="Ettema T.J."/>
        </authorList>
    </citation>
    <scope>NUCLEOTIDE SEQUENCE</scope>
</reference>
<sequence>MPTWSSRILAGADDGYAVLGGCVTVSDIYLGIFDPFGSTVGAMRYDNVPIPNGAIIDSAIITCTSTFPQAFVGAVEVDIFLEQEDDPDDFGAPCTMWQRHLDAKAAGAVLTNWVTDFGLDEPGARRYAGLQGRLTAKGGRPRVGSRTGIRHLYGRRWRFRSTDYRL</sequence>
<gene>
    <name evidence="1" type="ORF">LCGC14_1329180</name>
</gene>
<proteinExistence type="predicted"/>
<dbReference type="EMBL" id="LAZR01008011">
    <property type="protein sequence ID" value="KKM81501.1"/>
    <property type="molecule type" value="Genomic_DNA"/>
</dbReference>
<evidence type="ECO:0000313" key="1">
    <source>
        <dbReference type="EMBL" id="KKM81501.1"/>
    </source>
</evidence>
<organism evidence="1">
    <name type="scientific">marine sediment metagenome</name>
    <dbReference type="NCBI Taxonomy" id="412755"/>
    <lineage>
        <taxon>unclassified sequences</taxon>
        <taxon>metagenomes</taxon>
        <taxon>ecological metagenomes</taxon>
    </lineage>
</organism>